<keyword evidence="6" id="KW-1185">Reference proteome</keyword>
<dbReference type="OrthoDB" id="9781411at2"/>
<evidence type="ECO:0000313" key="6">
    <source>
        <dbReference type="Proteomes" id="UP000464657"/>
    </source>
</evidence>
<keyword evidence="5" id="KW-0407">Ion channel</keyword>
<keyword evidence="2" id="KW-0812">Transmembrane</keyword>
<keyword evidence="5" id="KW-0813">Transport</keyword>
<dbReference type="InterPro" id="IPR036721">
    <property type="entry name" value="RCK_C_sf"/>
</dbReference>
<dbReference type="InterPro" id="IPR003148">
    <property type="entry name" value="RCK_N"/>
</dbReference>
<dbReference type="InterPro" id="IPR013099">
    <property type="entry name" value="K_chnl_dom"/>
</dbReference>
<dbReference type="Gene3D" id="3.40.50.720">
    <property type="entry name" value="NAD(P)-binding Rossmann-like Domain"/>
    <property type="match status" value="1"/>
</dbReference>
<dbReference type="Pfam" id="PF02080">
    <property type="entry name" value="TrkA_C"/>
    <property type="match status" value="1"/>
</dbReference>
<dbReference type="RefSeq" id="WP_160131277.1">
    <property type="nucleotide sequence ID" value="NZ_CP019288.1"/>
</dbReference>
<dbReference type="PANTHER" id="PTHR43833:SF9">
    <property type="entry name" value="POTASSIUM CHANNEL PROTEIN YUGO-RELATED"/>
    <property type="match status" value="1"/>
</dbReference>
<dbReference type="KEGG" id="kan:IMCC3317_41370"/>
<keyword evidence="2" id="KW-1133">Transmembrane helix</keyword>
<evidence type="ECO:0000259" key="4">
    <source>
        <dbReference type="PROSITE" id="PS51202"/>
    </source>
</evidence>
<keyword evidence="5" id="KW-0406">Ion transport</keyword>
<gene>
    <name evidence="5" type="primary">kch</name>
    <name evidence="5" type="ORF">IMCC3317_41370</name>
</gene>
<dbReference type="EMBL" id="CP019288">
    <property type="protein sequence ID" value="QHI38743.1"/>
    <property type="molecule type" value="Genomic_DNA"/>
</dbReference>
<feature type="transmembrane region" description="Helical" evidence="2">
    <location>
        <begin position="9"/>
        <end position="30"/>
    </location>
</feature>
<dbReference type="Proteomes" id="UP000464657">
    <property type="component" value="Chromosome"/>
</dbReference>
<dbReference type="SUPFAM" id="SSF81324">
    <property type="entry name" value="Voltage-gated potassium channels"/>
    <property type="match status" value="1"/>
</dbReference>
<organism evidence="5 6">
    <name type="scientific">Kordia antarctica</name>
    <dbReference type="NCBI Taxonomy" id="1218801"/>
    <lineage>
        <taxon>Bacteria</taxon>
        <taxon>Pseudomonadati</taxon>
        <taxon>Bacteroidota</taxon>
        <taxon>Flavobacteriia</taxon>
        <taxon>Flavobacteriales</taxon>
        <taxon>Flavobacteriaceae</taxon>
        <taxon>Kordia</taxon>
    </lineage>
</organism>
<evidence type="ECO:0000256" key="2">
    <source>
        <dbReference type="SAM" id="Phobius"/>
    </source>
</evidence>
<dbReference type="PANTHER" id="PTHR43833">
    <property type="entry name" value="POTASSIUM CHANNEL PROTEIN 2-RELATED-RELATED"/>
    <property type="match status" value="1"/>
</dbReference>
<keyword evidence="2" id="KW-0472">Membrane</keyword>
<dbReference type="PROSITE" id="PS51201">
    <property type="entry name" value="RCK_N"/>
    <property type="match status" value="1"/>
</dbReference>
<dbReference type="GO" id="GO:0008324">
    <property type="term" value="F:monoatomic cation transmembrane transporter activity"/>
    <property type="evidence" value="ECO:0007669"/>
    <property type="project" value="InterPro"/>
</dbReference>
<sequence>MYRFFKSKFYLALSLLVIVFTIGVMGFHIISDMSWIDAIYMTTITITTVGFGEVVPLDQNARLFTVCLIIVSVFVLAYAISVITEYIISRSTLRNIIHRKTLKKIRSMENHIIICGFGRNGRQASEKLRAHDQEFIIIEKDRDVIERYEDVETYFIEGNASDDEILLKAGIEKASSLITALPSDADNLFVVLSARQINKELLIISRASQETSYKKLKLAGADNVIMPDRIGGEHMASLVVVPDLIEFIDKLSISGKNTTNIEEINIESLTSFDREISLKELDLRKETGCTVIGYKTPEGDYIINPEAELKLSPASKIIVLGRPEQVESLKRKYNL</sequence>
<feature type="domain" description="RCK C-terminal" evidence="4">
    <location>
        <begin position="248"/>
        <end position="335"/>
    </location>
</feature>
<evidence type="ECO:0000313" key="5">
    <source>
        <dbReference type="EMBL" id="QHI38743.1"/>
    </source>
</evidence>
<proteinExistence type="predicted"/>
<feature type="domain" description="RCK N-terminal" evidence="3">
    <location>
        <begin position="109"/>
        <end position="226"/>
    </location>
</feature>
<dbReference type="Pfam" id="PF02254">
    <property type="entry name" value="TrkA_N"/>
    <property type="match status" value="1"/>
</dbReference>
<dbReference type="Pfam" id="PF07885">
    <property type="entry name" value="Ion_trans_2"/>
    <property type="match status" value="1"/>
</dbReference>
<dbReference type="GO" id="GO:0006813">
    <property type="term" value="P:potassium ion transport"/>
    <property type="evidence" value="ECO:0007669"/>
    <property type="project" value="InterPro"/>
</dbReference>
<reference evidence="5 6" key="1">
    <citation type="journal article" date="2013" name="Int. J. Syst. Evol. Microbiol.">
        <title>Kordia antarctica sp. nov., isolated from Antarctic seawater.</title>
        <authorList>
            <person name="Baek K."/>
            <person name="Choi A."/>
            <person name="Kang I."/>
            <person name="Lee K."/>
            <person name="Cho J.C."/>
        </authorList>
    </citation>
    <scope>NUCLEOTIDE SEQUENCE [LARGE SCALE GENOMIC DNA]</scope>
    <source>
        <strain evidence="5 6">IMCC3317</strain>
    </source>
</reference>
<dbReference type="InterPro" id="IPR006037">
    <property type="entry name" value="RCK_C"/>
</dbReference>
<accession>A0A7L4ZPS0</accession>
<comment type="subcellular location">
    <subcellularLocation>
        <location evidence="1">Cell membrane</location>
        <topology evidence="1">Multi-pass membrane protein</topology>
    </subcellularLocation>
</comment>
<protein>
    <submittedName>
        <fullName evidence="5">Voltage-gated potassium channel Kch</fullName>
    </submittedName>
</protein>
<dbReference type="PROSITE" id="PS51202">
    <property type="entry name" value="RCK_C"/>
    <property type="match status" value="1"/>
</dbReference>
<dbReference type="InterPro" id="IPR036291">
    <property type="entry name" value="NAD(P)-bd_dom_sf"/>
</dbReference>
<dbReference type="Gene3D" id="3.30.70.1450">
    <property type="entry name" value="Regulator of K+ conductance, C-terminal domain"/>
    <property type="match status" value="1"/>
</dbReference>
<dbReference type="InterPro" id="IPR050721">
    <property type="entry name" value="Trk_Ktr_HKT_K-transport"/>
</dbReference>
<feature type="transmembrane region" description="Helical" evidence="2">
    <location>
        <begin position="63"/>
        <end position="88"/>
    </location>
</feature>
<evidence type="ECO:0000259" key="3">
    <source>
        <dbReference type="PROSITE" id="PS51201"/>
    </source>
</evidence>
<dbReference type="Gene3D" id="1.10.287.70">
    <property type="match status" value="1"/>
</dbReference>
<dbReference type="SUPFAM" id="SSF116726">
    <property type="entry name" value="TrkA C-terminal domain-like"/>
    <property type="match status" value="1"/>
</dbReference>
<dbReference type="AlphaFoldDB" id="A0A7L4ZPS0"/>
<dbReference type="GO" id="GO:0005886">
    <property type="term" value="C:plasma membrane"/>
    <property type="evidence" value="ECO:0007669"/>
    <property type="project" value="UniProtKB-SubCell"/>
</dbReference>
<name>A0A7L4ZPS0_9FLAO</name>
<dbReference type="SUPFAM" id="SSF51735">
    <property type="entry name" value="NAD(P)-binding Rossmann-fold domains"/>
    <property type="match status" value="1"/>
</dbReference>
<evidence type="ECO:0000256" key="1">
    <source>
        <dbReference type="ARBA" id="ARBA00004651"/>
    </source>
</evidence>